<feature type="binding site" evidence="7">
    <location>
        <position position="115"/>
    </location>
    <ligand>
        <name>Zn(2+)</name>
        <dbReference type="ChEBI" id="CHEBI:29105"/>
        <note>catalytic</note>
    </ligand>
</feature>
<accession>A0A6P1Y288</accession>
<comment type="cofactor">
    <cofactor evidence="7">
        <name>Zn(2+)</name>
        <dbReference type="ChEBI" id="CHEBI:29105"/>
    </cofactor>
    <text evidence="7">Binds 1 zinc ion.</text>
</comment>
<dbReference type="KEGG" id="trz:GWP43_09885"/>
<dbReference type="InterPro" id="IPR002036">
    <property type="entry name" value="YbeY"/>
</dbReference>
<dbReference type="PANTHER" id="PTHR46986">
    <property type="entry name" value="ENDORIBONUCLEASE YBEY, CHLOROPLASTIC"/>
    <property type="match status" value="1"/>
</dbReference>
<dbReference type="PROSITE" id="PS01306">
    <property type="entry name" value="UPF0054"/>
    <property type="match status" value="1"/>
</dbReference>
<keyword evidence="7" id="KW-0698">rRNA processing</keyword>
<dbReference type="RefSeq" id="WP_162664009.1">
    <property type="nucleotide sequence ID" value="NZ_CP048020.1"/>
</dbReference>
<dbReference type="InterPro" id="IPR023091">
    <property type="entry name" value="MetalPrtase_cat_dom_sf_prd"/>
</dbReference>
<reference evidence="8 9" key="1">
    <citation type="submission" date="2020-01" db="EMBL/GenBank/DDBJ databases">
        <title>Complete genome sequence of a human oral phylogroup 1 Treponema sp. strain ATCC 700766, originally isolated from periodontitis dental plaque.</title>
        <authorList>
            <person name="Chan Y."/>
            <person name="Huo Y.-B."/>
            <person name="Yu X.-L."/>
            <person name="Zeng H."/>
            <person name="Leung W.-K."/>
            <person name="Watt R.M."/>
        </authorList>
    </citation>
    <scope>NUCLEOTIDE SEQUENCE [LARGE SCALE GENOMIC DNA]</scope>
    <source>
        <strain evidence="8 9">OMZ 804</strain>
    </source>
</reference>
<dbReference type="GO" id="GO:0006364">
    <property type="term" value="P:rRNA processing"/>
    <property type="evidence" value="ECO:0007669"/>
    <property type="project" value="UniProtKB-UniRule"/>
</dbReference>
<dbReference type="GO" id="GO:0008270">
    <property type="term" value="F:zinc ion binding"/>
    <property type="evidence" value="ECO:0007669"/>
    <property type="project" value="UniProtKB-UniRule"/>
</dbReference>
<organism evidence="8 9">
    <name type="scientific">Treponema vincentii</name>
    <dbReference type="NCBI Taxonomy" id="69710"/>
    <lineage>
        <taxon>Bacteria</taxon>
        <taxon>Pseudomonadati</taxon>
        <taxon>Spirochaetota</taxon>
        <taxon>Spirochaetia</taxon>
        <taxon>Spirochaetales</taxon>
        <taxon>Treponemataceae</taxon>
        <taxon>Treponema</taxon>
    </lineage>
</organism>
<dbReference type="GO" id="GO:0004521">
    <property type="term" value="F:RNA endonuclease activity"/>
    <property type="evidence" value="ECO:0007669"/>
    <property type="project" value="UniProtKB-UniRule"/>
</dbReference>
<evidence type="ECO:0000256" key="2">
    <source>
        <dbReference type="ARBA" id="ARBA00022722"/>
    </source>
</evidence>
<name>A0A6P1Y288_9SPIR</name>
<comment type="similarity">
    <text evidence="1 7">Belongs to the endoribonuclease YbeY family.</text>
</comment>
<dbReference type="EC" id="3.1.-.-" evidence="7"/>
<comment type="subcellular location">
    <subcellularLocation>
        <location evidence="7">Cytoplasm</location>
    </subcellularLocation>
</comment>
<dbReference type="GO" id="GO:0005737">
    <property type="term" value="C:cytoplasm"/>
    <property type="evidence" value="ECO:0007669"/>
    <property type="project" value="UniProtKB-SubCell"/>
</dbReference>
<evidence type="ECO:0000256" key="6">
    <source>
        <dbReference type="ARBA" id="ARBA00022833"/>
    </source>
</evidence>
<evidence type="ECO:0000256" key="4">
    <source>
        <dbReference type="ARBA" id="ARBA00022759"/>
    </source>
</evidence>
<feature type="binding site" evidence="7">
    <location>
        <position position="125"/>
    </location>
    <ligand>
        <name>Zn(2+)</name>
        <dbReference type="ChEBI" id="CHEBI:29105"/>
        <note>catalytic</note>
    </ligand>
</feature>
<dbReference type="InterPro" id="IPR020549">
    <property type="entry name" value="YbeY_CS"/>
</dbReference>
<dbReference type="PANTHER" id="PTHR46986:SF1">
    <property type="entry name" value="ENDORIBONUCLEASE YBEY, CHLOROPLASTIC"/>
    <property type="match status" value="1"/>
</dbReference>
<evidence type="ECO:0000256" key="7">
    <source>
        <dbReference type="HAMAP-Rule" id="MF_00009"/>
    </source>
</evidence>
<evidence type="ECO:0000256" key="1">
    <source>
        <dbReference type="ARBA" id="ARBA00010875"/>
    </source>
</evidence>
<proteinExistence type="inferred from homology"/>
<comment type="function">
    <text evidence="7">Single strand-specific metallo-endoribonuclease involved in late-stage 70S ribosome quality control and in maturation of the 3' terminus of the 16S rRNA.</text>
</comment>
<dbReference type="NCBIfam" id="TIGR00043">
    <property type="entry name" value="rRNA maturation RNase YbeY"/>
    <property type="match status" value="1"/>
</dbReference>
<feature type="binding site" evidence="7">
    <location>
        <position position="119"/>
    </location>
    <ligand>
        <name>Zn(2+)</name>
        <dbReference type="ChEBI" id="CHEBI:29105"/>
        <note>catalytic</note>
    </ligand>
</feature>
<protein>
    <recommendedName>
        <fullName evidence="7">Endoribonuclease YbeY</fullName>
        <ecNumber evidence="7">3.1.-.-</ecNumber>
    </recommendedName>
</protein>
<sequence>MNTIAITWQDVPEPEWGRAVLPFLDAVLAQLEHTNWDLSVVFCRDAFIHELNKTYRRIDAPTDVLSFEQGDEYDDEDGNLRFNAGDIVISLDSLRSNAETFNVTMNEELKRLLIHGILHLSGMDHSDNDPQQEMLQLQEKILKEYSNTVVYQE</sequence>
<keyword evidence="4 7" id="KW-0255">Endonuclease</keyword>
<dbReference type="Proteomes" id="UP000464374">
    <property type="component" value="Chromosome"/>
</dbReference>
<evidence type="ECO:0000313" key="9">
    <source>
        <dbReference type="Proteomes" id="UP000464374"/>
    </source>
</evidence>
<dbReference type="Gene3D" id="3.40.390.30">
    <property type="entry name" value="Metalloproteases ('zincins'), catalytic domain"/>
    <property type="match status" value="1"/>
</dbReference>
<keyword evidence="5 7" id="KW-0378">Hydrolase</keyword>
<keyword evidence="2 7" id="KW-0540">Nuclease</keyword>
<gene>
    <name evidence="7 8" type="primary">ybeY</name>
    <name evidence="8" type="ORF">GWP43_09885</name>
</gene>
<dbReference type="EMBL" id="CP048020">
    <property type="protein sequence ID" value="QHX43695.1"/>
    <property type="molecule type" value="Genomic_DNA"/>
</dbReference>
<keyword evidence="7" id="KW-0690">Ribosome biogenesis</keyword>
<keyword evidence="7" id="KW-0963">Cytoplasm</keyword>
<evidence type="ECO:0000256" key="3">
    <source>
        <dbReference type="ARBA" id="ARBA00022723"/>
    </source>
</evidence>
<dbReference type="Pfam" id="PF02130">
    <property type="entry name" value="YbeY"/>
    <property type="match status" value="1"/>
</dbReference>
<dbReference type="GO" id="GO:0004222">
    <property type="term" value="F:metalloendopeptidase activity"/>
    <property type="evidence" value="ECO:0007669"/>
    <property type="project" value="InterPro"/>
</dbReference>
<evidence type="ECO:0000313" key="8">
    <source>
        <dbReference type="EMBL" id="QHX43695.1"/>
    </source>
</evidence>
<keyword evidence="3 7" id="KW-0479">Metal-binding</keyword>
<dbReference type="HAMAP" id="MF_00009">
    <property type="entry name" value="Endoribonucl_YbeY"/>
    <property type="match status" value="1"/>
</dbReference>
<dbReference type="AlphaFoldDB" id="A0A6P1Y288"/>
<dbReference type="SUPFAM" id="SSF55486">
    <property type="entry name" value="Metalloproteases ('zincins'), catalytic domain"/>
    <property type="match status" value="1"/>
</dbReference>
<keyword evidence="6 7" id="KW-0862">Zinc</keyword>
<evidence type="ECO:0000256" key="5">
    <source>
        <dbReference type="ARBA" id="ARBA00022801"/>
    </source>
</evidence>